<proteinExistence type="predicted"/>
<feature type="non-terminal residue" evidence="3">
    <location>
        <position position="1"/>
    </location>
</feature>
<comment type="caution">
    <text evidence="3">The sequence shown here is derived from an EMBL/GenBank/DDBJ whole genome shotgun (WGS) entry which is preliminary data.</text>
</comment>
<feature type="domain" description="CAAX prenyl protease 2/Lysostaphin resistance protein A-like" evidence="2">
    <location>
        <begin position="105"/>
        <end position="204"/>
    </location>
</feature>
<name>A0A147FBU8_MICTE</name>
<keyword evidence="1" id="KW-0812">Transmembrane</keyword>
<evidence type="ECO:0000256" key="1">
    <source>
        <dbReference type="SAM" id="Phobius"/>
    </source>
</evidence>
<gene>
    <name evidence="3" type="ORF">RSA3_01770</name>
</gene>
<dbReference type="Proteomes" id="UP000072189">
    <property type="component" value="Unassembled WGS sequence"/>
</dbReference>
<organism evidence="3 4">
    <name type="scientific">Microbacterium testaceum</name>
    <name type="common">Aureobacterium testaceum</name>
    <name type="synonym">Brevibacterium testaceum</name>
    <dbReference type="NCBI Taxonomy" id="2033"/>
    <lineage>
        <taxon>Bacteria</taxon>
        <taxon>Bacillati</taxon>
        <taxon>Actinomycetota</taxon>
        <taxon>Actinomycetes</taxon>
        <taxon>Micrococcales</taxon>
        <taxon>Microbacteriaceae</taxon>
        <taxon>Microbacterium</taxon>
    </lineage>
</organism>
<feature type="transmembrane region" description="Helical" evidence="1">
    <location>
        <begin position="61"/>
        <end position="81"/>
    </location>
</feature>
<dbReference type="GO" id="GO:0080120">
    <property type="term" value="P:CAAX-box protein maturation"/>
    <property type="evidence" value="ECO:0007669"/>
    <property type="project" value="UniProtKB-ARBA"/>
</dbReference>
<dbReference type="EMBL" id="LDRV01000009">
    <property type="protein sequence ID" value="KTS14058.1"/>
    <property type="molecule type" value="Genomic_DNA"/>
</dbReference>
<feature type="transmembrane region" description="Helical" evidence="1">
    <location>
        <begin position="172"/>
        <end position="190"/>
    </location>
</feature>
<feature type="transmembrane region" description="Helical" evidence="1">
    <location>
        <begin position="27"/>
        <end position="49"/>
    </location>
</feature>
<keyword evidence="1" id="KW-1133">Transmembrane helix</keyword>
<dbReference type="RefSeq" id="WP_058613066.1">
    <property type="nucleotide sequence ID" value="NZ_LDRV01000009.1"/>
</dbReference>
<feature type="transmembrane region" description="Helical" evidence="1">
    <location>
        <begin position="143"/>
        <end position="165"/>
    </location>
</feature>
<feature type="transmembrane region" description="Helical" evidence="1">
    <location>
        <begin position="196"/>
        <end position="216"/>
    </location>
</feature>
<evidence type="ECO:0000313" key="3">
    <source>
        <dbReference type="EMBL" id="KTS14058.1"/>
    </source>
</evidence>
<dbReference type="Pfam" id="PF02517">
    <property type="entry name" value="Rce1-like"/>
    <property type="match status" value="1"/>
</dbReference>
<keyword evidence="1" id="KW-0472">Membrane</keyword>
<dbReference type="GO" id="GO:0004175">
    <property type="term" value="F:endopeptidase activity"/>
    <property type="evidence" value="ECO:0007669"/>
    <property type="project" value="UniProtKB-ARBA"/>
</dbReference>
<dbReference type="AlphaFoldDB" id="A0A147FBU8"/>
<protein>
    <recommendedName>
        <fullName evidence="2">CAAX prenyl protease 2/Lysostaphin resistance protein A-like domain-containing protein</fullName>
    </recommendedName>
</protein>
<evidence type="ECO:0000313" key="4">
    <source>
        <dbReference type="Proteomes" id="UP000072189"/>
    </source>
</evidence>
<dbReference type="InterPro" id="IPR003675">
    <property type="entry name" value="Rce1/LyrA-like_dom"/>
</dbReference>
<sequence>LLGWATATGGAGALVARELSLVLPAPIAATAAQAIIWLGFAVPVVWAWSRSRPRGLLDFRVVDLLYGVVLGVVVRFVQGALAQAGGGPVPWPSTTTVDGALPDGFVVDAISGVAVAPVLEESFFRGVVLVCAYTVVRRWSGRLAGAVAATAMSTMLFVAAHLLVASSSVSDVWALALLGVVTAALVLGTGRLWAAVATHVVFNATGIALVAVGTLWR</sequence>
<accession>A0A147FBU8</accession>
<reference evidence="3 4" key="1">
    <citation type="journal article" date="2016" name="Front. Microbiol.">
        <title>Genomic Resource of Rice Seed Associated Bacteria.</title>
        <authorList>
            <person name="Midha S."/>
            <person name="Bansal K."/>
            <person name="Sharma S."/>
            <person name="Kumar N."/>
            <person name="Patil P.P."/>
            <person name="Chaudhry V."/>
            <person name="Patil P.B."/>
        </authorList>
    </citation>
    <scope>NUCLEOTIDE SEQUENCE [LARGE SCALE GENOMIC DNA]</scope>
    <source>
        <strain evidence="3 4">RSA3</strain>
    </source>
</reference>
<evidence type="ECO:0000259" key="2">
    <source>
        <dbReference type="Pfam" id="PF02517"/>
    </source>
</evidence>
<dbReference type="PATRIC" id="fig|2033.7.peg.3552"/>